<accession>A0A4Z0P5T4</accession>
<reference evidence="1 2" key="1">
    <citation type="submission" date="2019-04" db="EMBL/GenBank/DDBJ databases">
        <authorList>
            <person name="Feng G."/>
            <person name="Zhang J."/>
            <person name="Zhu H."/>
        </authorList>
    </citation>
    <scope>NUCLEOTIDE SEQUENCE [LARGE SCALE GENOMIC DNA]</scope>
    <source>
        <strain evidence="1 2">92R-1</strain>
    </source>
</reference>
<proteinExistence type="predicted"/>
<comment type="caution">
    <text evidence="1">The sequence shown here is derived from an EMBL/GenBank/DDBJ whole genome shotgun (WGS) entry which is preliminary data.</text>
</comment>
<dbReference type="AlphaFoldDB" id="A0A4Z0P5T4"/>
<evidence type="ECO:0000313" key="1">
    <source>
        <dbReference type="EMBL" id="TGE06546.1"/>
    </source>
</evidence>
<protein>
    <submittedName>
        <fullName evidence="1">Uncharacterized protein</fullName>
    </submittedName>
</protein>
<dbReference type="Proteomes" id="UP000298337">
    <property type="component" value="Unassembled WGS sequence"/>
</dbReference>
<evidence type="ECO:0000313" key="2">
    <source>
        <dbReference type="Proteomes" id="UP000298337"/>
    </source>
</evidence>
<name>A0A4Z0P5T4_9BACT</name>
<dbReference type="EMBL" id="SRLA01000003">
    <property type="protein sequence ID" value="TGE06546.1"/>
    <property type="molecule type" value="Genomic_DNA"/>
</dbReference>
<organism evidence="1 2">
    <name type="scientific">Hymenobacter fodinae</name>
    <dbReference type="NCBI Taxonomy" id="2510796"/>
    <lineage>
        <taxon>Bacteria</taxon>
        <taxon>Pseudomonadati</taxon>
        <taxon>Bacteroidota</taxon>
        <taxon>Cytophagia</taxon>
        <taxon>Cytophagales</taxon>
        <taxon>Hymenobacteraceae</taxon>
        <taxon>Hymenobacter</taxon>
    </lineage>
</organism>
<keyword evidence="2" id="KW-1185">Reference proteome</keyword>
<gene>
    <name evidence="1" type="ORF">EU556_17080</name>
</gene>
<sequence>MSYQLLVEHMLQPLSIVMGQRISECFYHDVVGIEALTTNEHGIDIIAQQVELVFENRQTVFIGWNGVKGWPSYTLSVSATSFCLSSERFSPETTFWQQLMGKRLTGFDVFGFPDTRPHLLLIHFEKTDVAIANCYLEFDFIPKSVLGDDVWILSDSESIQLFIKKLDLKKLEV</sequence>